<dbReference type="InterPro" id="IPR015063">
    <property type="entry name" value="USP8_dimer"/>
</dbReference>
<organism evidence="3 4">
    <name type="scientific">Mucor velutinosus</name>
    <dbReference type="NCBI Taxonomy" id="708070"/>
    <lineage>
        <taxon>Eukaryota</taxon>
        <taxon>Fungi</taxon>
        <taxon>Fungi incertae sedis</taxon>
        <taxon>Mucoromycota</taxon>
        <taxon>Mucoromycotina</taxon>
        <taxon>Mucoromycetes</taxon>
        <taxon>Mucorales</taxon>
        <taxon>Mucorineae</taxon>
        <taxon>Mucoraceae</taxon>
        <taxon>Mucor</taxon>
    </lineage>
</organism>
<gene>
    <name evidence="3" type="ORF">ATC70_003923</name>
</gene>
<dbReference type="RefSeq" id="XP_064678590.1">
    <property type="nucleotide sequence ID" value="XM_064823278.1"/>
</dbReference>
<dbReference type="GO" id="GO:0005768">
    <property type="term" value="C:endosome"/>
    <property type="evidence" value="ECO:0007669"/>
    <property type="project" value="TreeGrafter"/>
</dbReference>
<keyword evidence="4" id="KW-1185">Reference proteome</keyword>
<dbReference type="Pfam" id="PF08969">
    <property type="entry name" value="USP8_dimer"/>
    <property type="match status" value="1"/>
</dbReference>
<evidence type="ECO:0000313" key="4">
    <source>
        <dbReference type="Proteomes" id="UP001304243"/>
    </source>
</evidence>
<evidence type="ECO:0000313" key="3">
    <source>
        <dbReference type="EMBL" id="KAK4511924.1"/>
    </source>
</evidence>
<dbReference type="AlphaFoldDB" id="A0AAN7HKX2"/>
<dbReference type="GO" id="GO:0016020">
    <property type="term" value="C:membrane"/>
    <property type="evidence" value="ECO:0007669"/>
    <property type="project" value="TreeGrafter"/>
</dbReference>
<dbReference type="SUPFAM" id="SSF140856">
    <property type="entry name" value="USP8 N-terminal domain-like"/>
    <property type="match status" value="1"/>
</dbReference>
<dbReference type="InterPro" id="IPR000555">
    <property type="entry name" value="JAMM/MPN+_dom"/>
</dbReference>
<comment type="caution">
    <text evidence="3">The sequence shown here is derived from an EMBL/GenBank/DDBJ whole genome shotgun (WGS) entry which is preliminary data.</text>
</comment>
<dbReference type="EMBL" id="JASEJX010000025">
    <property type="protein sequence ID" value="KAK4511924.1"/>
    <property type="molecule type" value="Genomic_DNA"/>
</dbReference>
<dbReference type="InterPro" id="IPR037518">
    <property type="entry name" value="MPN"/>
</dbReference>
<feature type="compositionally biased region" description="Low complexity" evidence="1">
    <location>
        <begin position="161"/>
        <end position="171"/>
    </location>
</feature>
<feature type="domain" description="MPN" evidence="2">
    <location>
        <begin position="251"/>
        <end position="336"/>
    </location>
</feature>
<proteinExistence type="predicted"/>
<dbReference type="PROSITE" id="PS50249">
    <property type="entry name" value="MPN"/>
    <property type="match status" value="1"/>
</dbReference>
<dbReference type="PANTHER" id="PTHR12947">
    <property type="entry name" value="AMSH-LIKE PROTEASE"/>
    <property type="match status" value="1"/>
</dbReference>
<name>A0AAN7HKX2_9FUNG</name>
<evidence type="ECO:0000259" key="2">
    <source>
        <dbReference type="PROSITE" id="PS50249"/>
    </source>
</evidence>
<dbReference type="Pfam" id="PF01398">
    <property type="entry name" value="JAB"/>
    <property type="match status" value="1"/>
</dbReference>
<evidence type="ECO:0000256" key="1">
    <source>
        <dbReference type="SAM" id="MobiDB-lite"/>
    </source>
</evidence>
<feature type="compositionally biased region" description="Basic and acidic residues" evidence="1">
    <location>
        <begin position="143"/>
        <end position="155"/>
    </location>
</feature>
<dbReference type="GO" id="GO:0008237">
    <property type="term" value="F:metallopeptidase activity"/>
    <property type="evidence" value="ECO:0007669"/>
    <property type="project" value="InterPro"/>
</dbReference>
<dbReference type="GO" id="GO:0061578">
    <property type="term" value="F:K63-linked deubiquitinase activity"/>
    <property type="evidence" value="ECO:0007669"/>
    <property type="project" value="TreeGrafter"/>
</dbReference>
<dbReference type="GeneID" id="89947625"/>
<reference evidence="3 4" key="1">
    <citation type="submission" date="2022-11" db="EMBL/GenBank/DDBJ databases">
        <title>Mucor velutinosus strain NIH1002 WGS.</title>
        <authorList>
            <person name="Subramanian P."/>
            <person name="Mullikin J.C."/>
            <person name="Segre J.A."/>
            <person name="Zelazny A.M."/>
        </authorList>
    </citation>
    <scope>NUCLEOTIDE SEQUENCE [LARGE SCALE GENOMIC DNA]</scope>
    <source>
        <strain evidence="3 4">NIH1002</strain>
    </source>
</reference>
<feature type="compositionally biased region" description="Polar residues" evidence="1">
    <location>
        <begin position="127"/>
        <end position="138"/>
    </location>
</feature>
<dbReference type="SUPFAM" id="SSF102712">
    <property type="entry name" value="JAB1/MPN domain"/>
    <property type="match status" value="1"/>
</dbReference>
<dbReference type="PANTHER" id="PTHR12947:SF13">
    <property type="entry name" value="FI19924P1"/>
    <property type="match status" value="1"/>
</dbReference>
<feature type="region of interest" description="Disordered" evidence="1">
    <location>
        <begin position="118"/>
        <end position="219"/>
    </location>
</feature>
<accession>A0AAN7HKX2</accession>
<dbReference type="Proteomes" id="UP001304243">
    <property type="component" value="Unassembled WGS sequence"/>
</dbReference>
<dbReference type="Gene3D" id="3.40.140.10">
    <property type="entry name" value="Cytidine Deaminase, domain 2"/>
    <property type="match status" value="1"/>
</dbReference>
<dbReference type="GO" id="GO:0070536">
    <property type="term" value="P:protein K63-linked deubiquitination"/>
    <property type="evidence" value="ECO:0007669"/>
    <property type="project" value="TreeGrafter"/>
</dbReference>
<sequence length="336" mass="38416">MTPIPPPTSPPKSIKELNAMAKVHTDDCIPIDIYISSADLMLKQARIYYREENQEQAYLYFMKYINLILNELGHRPGFDYMSNQVLIKTCIEALDAVEMLRPAIEAVHESYHLYQKESNVNKDDSKQWTTHSEQSQRLQKPRLRLEEEFHFDTKPQDIGTQRQNNQSSSRSGSPMEWEYSDSTSQHLIDRNKNSSVPPPPIPPKIKLDKDTPPPLPPKLQLFINKEHQEEGSNASLLADSFYGSSNTKLRVLNIPLDIQTKFLSLARFNTKNNVETCGILSGKLKNNQFFVTSLIIPNQMGTSDTCTTKDEEAIFEYQDERGLITLGWIHVCISAL</sequence>
<dbReference type="Gene3D" id="1.20.58.80">
    <property type="entry name" value="Phosphotransferase system, lactose/cellobiose-type IIA subunit"/>
    <property type="match status" value="1"/>
</dbReference>
<protein>
    <recommendedName>
        <fullName evidence="2">MPN domain-containing protein</fullName>
    </recommendedName>
</protein>